<dbReference type="AlphaFoldDB" id="A0AAN6WPE7"/>
<evidence type="ECO:0000256" key="1">
    <source>
        <dbReference type="SAM" id="Coils"/>
    </source>
</evidence>
<organism evidence="2 3">
    <name type="scientific">Podospora australis</name>
    <dbReference type="NCBI Taxonomy" id="1536484"/>
    <lineage>
        <taxon>Eukaryota</taxon>
        <taxon>Fungi</taxon>
        <taxon>Dikarya</taxon>
        <taxon>Ascomycota</taxon>
        <taxon>Pezizomycotina</taxon>
        <taxon>Sordariomycetes</taxon>
        <taxon>Sordariomycetidae</taxon>
        <taxon>Sordariales</taxon>
        <taxon>Podosporaceae</taxon>
        <taxon>Podospora</taxon>
    </lineage>
</organism>
<keyword evidence="3" id="KW-1185">Reference proteome</keyword>
<evidence type="ECO:0000313" key="3">
    <source>
        <dbReference type="Proteomes" id="UP001302126"/>
    </source>
</evidence>
<reference evidence="2" key="2">
    <citation type="submission" date="2023-05" db="EMBL/GenBank/DDBJ databases">
        <authorList>
            <consortium name="Lawrence Berkeley National Laboratory"/>
            <person name="Steindorff A."/>
            <person name="Hensen N."/>
            <person name="Bonometti L."/>
            <person name="Westerberg I."/>
            <person name="Brannstrom I.O."/>
            <person name="Guillou S."/>
            <person name="Cros-Aarteil S."/>
            <person name="Calhoun S."/>
            <person name="Haridas S."/>
            <person name="Kuo A."/>
            <person name="Mondo S."/>
            <person name="Pangilinan J."/>
            <person name="Riley R."/>
            <person name="Labutti K."/>
            <person name="Andreopoulos B."/>
            <person name="Lipzen A."/>
            <person name="Chen C."/>
            <person name="Yanf M."/>
            <person name="Daum C."/>
            <person name="Ng V."/>
            <person name="Clum A."/>
            <person name="Ohm R."/>
            <person name="Martin F."/>
            <person name="Silar P."/>
            <person name="Natvig D."/>
            <person name="Lalanne C."/>
            <person name="Gautier V."/>
            <person name="Ament-Velasquez S.L."/>
            <person name="Kruys A."/>
            <person name="Hutchinson M.I."/>
            <person name="Powell A.J."/>
            <person name="Barry K."/>
            <person name="Miller A.N."/>
            <person name="Grigoriev I.V."/>
            <person name="Debuchy R."/>
            <person name="Gladieux P."/>
            <person name="Thoren M.H."/>
            <person name="Johannesson H."/>
        </authorList>
    </citation>
    <scope>NUCLEOTIDE SEQUENCE</scope>
    <source>
        <strain evidence="2">PSN309</strain>
    </source>
</reference>
<dbReference type="Pfam" id="PF26639">
    <property type="entry name" value="Het-6_barrel"/>
    <property type="match status" value="1"/>
</dbReference>
<feature type="non-terminal residue" evidence="2">
    <location>
        <position position="1"/>
    </location>
</feature>
<dbReference type="EMBL" id="MU864445">
    <property type="protein sequence ID" value="KAK4185609.1"/>
    <property type="molecule type" value="Genomic_DNA"/>
</dbReference>
<accession>A0AAN6WPE7</accession>
<evidence type="ECO:0000313" key="2">
    <source>
        <dbReference type="EMBL" id="KAK4185609.1"/>
    </source>
</evidence>
<protein>
    <recommendedName>
        <fullName evidence="4">Heterokaryon incompatibility domain-containing protein</fullName>
    </recommendedName>
</protein>
<keyword evidence="1" id="KW-0175">Coiled coil</keyword>
<proteinExistence type="predicted"/>
<dbReference type="InterPro" id="IPR052895">
    <property type="entry name" value="HetReg/Transcr_Mod"/>
</dbReference>
<evidence type="ECO:0008006" key="4">
    <source>
        <dbReference type="Google" id="ProtNLM"/>
    </source>
</evidence>
<gene>
    <name evidence="2" type="ORF">QBC35DRAFT_476227</name>
</gene>
<comment type="caution">
    <text evidence="2">The sequence shown here is derived from an EMBL/GenBank/DDBJ whole genome shotgun (WGS) entry which is preliminary data.</text>
</comment>
<sequence>EVIVYLGEVLHPRFARDCSFITSSDGKPTSLLPGKSRASGTSPLDLFGLIQLLAHNSSRFLQVLQEGSMGPEHDIFEAFRLMMHFCKWWSRVWVVQEIVLPERVIVVYGSMALPWTEFAQAARQIAPHRSMFQQALSSDHTKVLDNMSHRILEIEDMRRAYRSAGGMSLLGMAGSEQSGVTPDYTLSESQVFQNTIVDMIGQMKSLDPITGELARKYTAKLPSWESDWSVTYEPADRIRLENVKHYRASLHYKVHIQKISGHGSLVGIEDVAQFAQMERNMVDELAVGMPNSQKPTSLQSSPHGAQIVAHGFDWYSSYRGGNCSIRDAFARTICGDLLWDGAEAASTSDGFRRVDASDHVELAAWLRVTFPDLTWEEDCGITNNAVPDNSFGTVSQHVRGEGGSNSSLDRVTSSVHVATSRRRFFITSSGFMGLGPVGMRVGDQLHILLGGKTPFVLRPAESGDEVGFFRDIEDMVGRIDKEVVGDCYVHGIMDGEEMSHLQTDEIDFAFHHNTWTRKILTRLYAKQRDLEQNLMGHLSNLELSMKEWAVAVNNWETGISVEPVWTAMREAAHCWSTLGSLPNAPGFGLVQIINRAEQAVCRVAELQESRLKAVAHLKILPPRHQDSYQTITEASSNMEEIELRFLKAEEQMRIMNRQWPEICSQSNYELHPTGNYRFYPTGLSVLRSVFTSRERDVLAWKQLTWEWQDAARCLWRSY</sequence>
<dbReference type="PANTHER" id="PTHR24148">
    <property type="entry name" value="ANKYRIN REPEAT DOMAIN-CONTAINING PROTEIN 39 HOMOLOG-RELATED"/>
    <property type="match status" value="1"/>
</dbReference>
<dbReference type="Proteomes" id="UP001302126">
    <property type="component" value="Unassembled WGS sequence"/>
</dbReference>
<name>A0AAN6WPE7_9PEZI</name>
<reference evidence="2" key="1">
    <citation type="journal article" date="2023" name="Mol. Phylogenet. Evol.">
        <title>Genome-scale phylogeny and comparative genomics of the fungal order Sordariales.</title>
        <authorList>
            <person name="Hensen N."/>
            <person name="Bonometti L."/>
            <person name="Westerberg I."/>
            <person name="Brannstrom I.O."/>
            <person name="Guillou S."/>
            <person name="Cros-Aarteil S."/>
            <person name="Calhoun S."/>
            <person name="Haridas S."/>
            <person name="Kuo A."/>
            <person name="Mondo S."/>
            <person name="Pangilinan J."/>
            <person name="Riley R."/>
            <person name="LaButti K."/>
            <person name="Andreopoulos B."/>
            <person name="Lipzen A."/>
            <person name="Chen C."/>
            <person name="Yan M."/>
            <person name="Daum C."/>
            <person name="Ng V."/>
            <person name="Clum A."/>
            <person name="Steindorff A."/>
            <person name="Ohm R.A."/>
            <person name="Martin F."/>
            <person name="Silar P."/>
            <person name="Natvig D.O."/>
            <person name="Lalanne C."/>
            <person name="Gautier V."/>
            <person name="Ament-Velasquez S.L."/>
            <person name="Kruys A."/>
            <person name="Hutchinson M.I."/>
            <person name="Powell A.J."/>
            <person name="Barry K."/>
            <person name="Miller A.N."/>
            <person name="Grigoriev I.V."/>
            <person name="Debuchy R."/>
            <person name="Gladieux P."/>
            <person name="Hiltunen Thoren M."/>
            <person name="Johannesson H."/>
        </authorList>
    </citation>
    <scope>NUCLEOTIDE SEQUENCE</scope>
    <source>
        <strain evidence="2">PSN309</strain>
    </source>
</reference>
<dbReference type="PANTHER" id="PTHR24148:SF64">
    <property type="entry name" value="HETEROKARYON INCOMPATIBILITY DOMAIN-CONTAINING PROTEIN"/>
    <property type="match status" value="1"/>
</dbReference>
<feature type="coiled-coil region" evidence="1">
    <location>
        <begin position="631"/>
        <end position="658"/>
    </location>
</feature>